<organism evidence="3 4">
    <name type="scientific">Metabacillus sediminis</name>
    <dbReference type="NCBI Taxonomy" id="3117746"/>
    <lineage>
        <taxon>Bacteria</taxon>
        <taxon>Bacillati</taxon>
        <taxon>Bacillota</taxon>
        <taxon>Bacilli</taxon>
        <taxon>Bacillales</taxon>
        <taxon>Bacillaceae</taxon>
        <taxon>Metabacillus</taxon>
    </lineage>
</organism>
<accession>A0ABZ2ND75</accession>
<name>A0ABZ2ND75_9BACI</name>
<dbReference type="Proteomes" id="UP001377337">
    <property type="component" value="Chromosome"/>
</dbReference>
<keyword evidence="2" id="KW-0732">Signal</keyword>
<evidence type="ECO:0000313" key="3">
    <source>
        <dbReference type="EMBL" id="WXB95537.1"/>
    </source>
</evidence>
<protein>
    <recommendedName>
        <fullName evidence="5">Amyloid fiber anchoring/assembly protein TapA</fullName>
    </recommendedName>
</protein>
<feature type="compositionally biased region" description="Basic and acidic residues" evidence="1">
    <location>
        <begin position="171"/>
        <end position="192"/>
    </location>
</feature>
<feature type="chain" id="PRO_5045349130" description="Amyloid fiber anchoring/assembly protein TapA" evidence="2">
    <location>
        <begin position="35"/>
        <end position="229"/>
    </location>
</feature>
<evidence type="ECO:0000313" key="4">
    <source>
        <dbReference type="Proteomes" id="UP001377337"/>
    </source>
</evidence>
<dbReference type="EMBL" id="CP147407">
    <property type="protein sequence ID" value="WXB95537.1"/>
    <property type="molecule type" value="Genomic_DNA"/>
</dbReference>
<dbReference type="RefSeq" id="WP_338777090.1">
    <property type="nucleotide sequence ID" value="NZ_CP147407.1"/>
</dbReference>
<reference evidence="3 4" key="1">
    <citation type="submission" date="2024-02" db="EMBL/GenBank/DDBJ databases">
        <title>Seven novel Bacillus-like species.</title>
        <authorList>
            <person name="Liu G."/>
        </authorList>
    </citation>
    <scope>NUCLEOTIDE SEQUENCE [LARGE SCALE GENOMIC DNA]</scope>
    <source>
        <strain evidence="3 4">FJAT-52054</strain>
    </source>
</reference>
<evidence type="ECO:0008006" key="5">
    <source>
        <dbReference type="Google" id="ProtNLM"/>
    </source>
</evidence>
<sequence>MGSSRSKRGRIFQTTVISLTILVVSATSSSPVQAYLNKKADQEIGFQMGSWWDGSRLGFEQADIEKPFTACSSVNLPFSIRNSGFGMIGSTGYRIYKDDKVLAEGTLGKIGENHTEHLSIQTDEPGIYYAEVDQRPGYEGNENETVRTASSIITVAECPPPPKKENKKRAEKKETNSKNMEEEGKKPAKDSEMIDQVEDDKSSSAGIPEEDPEPGRTPEELAADKGDSE</sequence>
<proteinExistence type="predicted"/>
<evidence type="ECO:0000256" key="2">
    <source>
        <dbReference type="SAM" id="SignalP"/>
    </source>
</evidence>
<evidence type="ECO:0000256" key="1">
    <source>
        <dbReference type="SAM" id="MobiDB-lite"/>
    </source>
</evidence>
<feature type="compositionally biased region" description="Basic and acidic residues" evidence="1">
    <location>
        <begin position="213"/>
        <end position="229"/>
    </location>
</feature>
<feature type="signal peptide" evidence="2">
    <location>
        <begin position="1"/>
        <end position="34"/>
    </location>
</feature>
<feature type="region of interest" description="Disordered" evidence="1">
    <location>
        <begin position="138"/>
        <end position="229"/>
    </location>
</feature>
<gene>
    <name evidence="3" type="ORF">WCV65_13300</name>
</gene>
<keyword evidence="4" id="KW-1185">Reference proteome</keyword>